<evidence type="ECO:0000259" key="4">
    <source>
        <dbReference type="Pfam" id="PF02894"/>
    </source>
</evidence>
<dbReference type="PANTHER" id="PTHR43818">
    <property type="entry name" value="BCDNA.GH03377"/>
    <property type="match status" value="1"/>
</dbReference>
<proteinExistence type="inferred from homology"/>
<dbReference type="Gene3D" id="3.40.50.720">
    <property type="entry name" value="NAD(P)-binding Rossmann-like Domain"/>
    <property type="match status" value="1"/>
</dbReference>
<evidence type="ECO:0000259" key="3">
    <source>
        <dbReference type="Pfam" id="PF01408"/>
    </source>
</evidence>
<evidence type="ECO:0000256" key="1">
    <source>
        <dbReference type="ARBA" id="ARBA00010928"/>
    </source>
</evidence>
<keyword evidence="6" id="KW-1185">Reference proteome</keyword>
<evidence type="ECO:0000256" key="2">
    <source>
        <dbReference type="ARBA" id="ARBA00023002"/>
    </source>
</evidence>
<dbReference type="InterPro" id="IPR050463">
    <property type="entry name" value="Gfo/Idh/MocA_oxidrdct_glycsds"/>
</dbReference>
<sequence length="375" mass="41120">MTDLSKVNSGTIGVAIVGTGFGQKVHIPAFQAHPRTEVVAVYHRDIDKATAIAQKHGIAKACDTIADVVNLPEVQAVSISTPPFLHYEMAKPVLSAAKHLLLEKPTTLNASEAKELYQIAQNNGSITAMDFEFRYVPAWQRFKQLIDEGYCGTPRLIKIDWLVASRANSERPWNWYAQKEKGGGALGAIGSHCFDYIDWLFGPIRRLSGLLTVGIPERPDPSAGGQLKPVDADDTCVITLELADGSPCQVNLSSATYAGRGHWVEVYGSSGTLVLGSGNLKDYVHGFELWGAPAGESLQKIEIPQNLTFSKTYDDGRIAPLVRLIDRWVQSIDAGQGFTPSLREGIYSQLLMDLTHQSNDRRTWVDVPKLDDFLS</sequence>
<dbReference type="Pfam" id="PF02894">
    <property type="entry name" value="GFO_IDH_MocA_C"/>
    <property type="match status" value="1"/>
</dbReference>
<dbReference type="GO" id="GO:0000166">
    <property type="term" value="F:nucleotide binding"/>
    <property type="evidence" value="ECO:0007669"/>
    <property type="project" value="InterPro"/>
</dbReference>
<dbReference type="AlphaFoldDB" id="A0A6H1U1P3"/>
<evidence type="ECO:0000313" key="6">
    <source>
        <dbReference type="Proteomes" id="UP000500857"/>
    </source>
</evidence>
<feature type="domain" description="Gfo/Idh/MocA-like oxidoreductase N-terminal" evidence="3">
    <location>
        <begin position="12"/>
        <end position="129"/>
    </location>
</feature>
<dbReference type="Proteomes" id="UP000500857">
    <property type="component" value="Chromosome"/>
</dbReference>
<comment type="similarity">
    <text evidence="1">Belongs to the Gfo/Idh/MocA family.</text>
</comment>
<dbReference type="InterPro" id="IPR000683">
    <property type="entry name" value="Gfo/Idh/MocA-like_OxRdtase_N"/>
</dbReference>
<dbReference type="Gene3D" id="3.30.360.10">
    <property type="entry name" value="Dihydrodipicolinate Reductase, domain 2"/>
    <property type="match status" value="1"/>
</dbReference>
<accession>A0A6H1U1P3</accession>
<name>A0A6H1U1P3_9CYAN</name>
<dbReference type="EMBL" id="CP051167">
    <property type="protein sequence ID" value="QIZ72366.1"/>
    <property type="molecule type" value="Genomic_DNA"/>
</dbReference>
<dbReference type="InterPro" id="IPR004104">
    <property type="entry name" value="Gfo/Idh/MocA-like_OxRdtase_C"/>
</dbReference>
<dbReference type="InterPro" id="IPR036291">
    <property type="entry name" value="NAD(P)-bd_dom_sf"/>
</dbReference>
<dbReference type="Pfam" id="PF01408">
    <property type="entry name" value="GFO_IDH_MocA"/>
    <property type="match status" value="1"/>
</dbReference>
<feature type="domain" description="Gfo/Idh/MocA-like oxidoreductase C-terminal" evidence="4">
    <location>
        <begin position="143"/>
        <end position="367"/>
    </location>
</feature>
<organism evidence="5 6">
    <name type="scientific">Oxynema aestuarii AP17</name>
    <dbReference type="NCBI Taxonomy" id="2064643"/>
    <lineage>
        <taxon>Bacteria</taxon>
        <taxon>Bacillati</taxon>
        <taxon>Cyanobacteriota</taxon>
        <taxon>Cyanophyceae</taxon>
        <taxon>Oscillatoriophycideae</taxon>
        <taxon>Oscillatoriales</taxon>
        <taxon>Oscillatoriaceae</taxon>
        <taxon>Oxynema</taxon>
        <taxon>Oxynema aestuarii</taxon>
    </lineage>
</organism>
<evidence type="ECO:0000313" key="5">
    <source>
        <dbReference type="EMBL" id="QIZ72366.1"/>
    </source>
</evidence>
<protein>
    <submittedName>
        <fullName evidence="5">Gfo/Idh/MocA family oxidoreductase</fullName>
    </submittedName>
</protein>
<dbReference type="RefSeq" id="WP_168570515.1">
    <property type="nucleotide sequence ID" value="NZ_CP051167.1"/>
</dbReference>
<dbReference type="SUPFAM" id="SSF55347">
    <property type="entry name" value="Glyceraldehyde-3-phosphate dehydrogenase-like, C-terminal domain"/>
    <property type="match status" value="1"/>
</dbReference>
<dbReference type="GO" id="GO:0016491">
    <property type="term" value="F:oxidoreductase activity"/>
    <property type="evidence" value="ECO:0007669"/>
    <property type="project" value="UniProtKB-KW"/>
</dbReference>
<dbReference type="SUPFAM" id="SSF51735">
    <property type="entry name" value="NAD(P)-binding Rossmann-fold domains"/>
    <property type="match status" value="1"/>
</dbReference>
<dbReference type="KEGG" id="oxy:HCG48_18730"/>
<keyword evidence="2" id="KW-0560">Oxidoreductase</keyword>
<reference evidence="5 6" key="1">
    <citation type="submission" date="2020-04" db="EMBL/GenBank/DDBJ databases">
        <authorList>
            <person name="Basu S."/>
            <person name="Maruthanayagam V."/>
            <person name="Chakraborty S."/>
            <person name="Pramanik A."/>
            <person name="Mukherjee J."/>
            <person name="Brink B."/>
        </authorList>
    </citation>
    <scope>NUCLEOTIDE SEQUENCE [LARGE SCALE GENOMIC DNA]</scope>
    <source>
        <strain evidence="5 6">AP17</strain>
    </source>
</reference>
<dbReference type="PANTHER" id="PTHR43818:SF11">
    <property type="entry name" value="BCDNA.GH03377"/>
    <property type="match status" value="1"/>
</dbReference>
<gene>
    <name evidence="5" type="ORF">HCG48_18730</name>
</gene>